<gene>
    <name evidence="10" type="ORF">H9L42_06270</name>
</gene>
<comment type="caution">
    <text evidence="10">The sequence shown here is derived from an EMBL/GenBank/DDBJ whole genome shotgun (WGS) entry which is preliminary data.</text>
</comment>
<dbReference type="PANTHER" id="PTHR34390:SF1">
    <property type="entry name" value="SUCCINATE TRANSPORTER SUBUNIT YJJB-RELATED"/>
    <property type="match status" value="1"/>
</dbReference>
<dbReference type="GO" id="GO:0005886">
    <property type="term" value="C:plasma membrane"/>
    <property type="evidence" value="ECO:0007669"/>
    <property type="project" value="UniProtKB-SubCell"/>
</dbReference>
<evidence type="ECO:0000256" key="8">
    <source>
        <dbReference type="SAM" id="Phobius"/>
    </source>
</evidence>
<reference evidence="10" key="1">
    <citation type="submission" date="2020-08" db="EMBL/GenBank/DDBJ databases">
        <title>Genome public.</title>
        <authorList>
            <person name="Liu C."/>
            <person name="Sun Q."/>
        </authorList>
    </citation>
    <scope>NUCLEOTIDE SEQUENCE</scope>
    <source>
        <strain evidence="10">BX12</strain>
    </source>
</reference>
<feature type="transmembrane region" description="Helical" evidence="8">
    <location>
        <begin position="42"/>
        <end position="67"/>
    </location>
</feature>
<comment type="subcellular location">
    <subcellularLocation>
        <location evidence="1">Cell membrane</location>
        <topology evidence="1">Multi-pass membrane protein</topology>
    </subcellularLocation>
</comment>
<keyword evidence="6 8" id="KW-0472">Membrane</keyword>
<evidence type="ECO:0000256" key="6">
    <source>
        <dbReference type="ARBA" id="ARBA00023136"/>
    </source>
</evidence>
<evidence type="ECO:0000256" key="3">
    <source>
        <dbReference type="ARBA" id="ARBA00022519"/>
    </source>
</evidence>
<dbReference type="InterPro" id="IPR024528">
    <property type="entry name" value="ThrE_2"/>
</dbReference>
<dbReference type="Proteomes" id="UP000602647">
    <property type="component" value="Unassembled WGS sequence"/>
</dbReference>
<organism evidence="10 11">
    <name type="scientific">Zhenpiania hominis</name>
    <dbReference type="NCBI Taxonomy" id="2763644"/>
    <lineage>
        <taxon>Bacteria</taxon>
        <taxon>Bacillati</taxon>
        <taxon>Bacillota</taxon>
        <taxon>Clostridia</taxon>
        <taxon>Peptostreptococcales</taxon>
        <taxon>Anaerovoracaceae</taxon>
        <taxon>Zhenpiania</taxon>
    </lineage>
</organism>
<keyword evidence="5 8" id="KW-1133">Transmembrane helix</keyword>
<dbReference type="GO" id="GO:0015744">
    <property type="term" value="P:succinate transport"/>
    <property type="evidence" value="ECO:0007669"/>
    <property type="project" value="TreeGrafter"/>
</dbReference>
<dbReference type="Pfam" id="PF12821">
    <property type="entry name" value="ThrE_2"/>
    <property type="match status" value="1"/>
</dbReference>
<evidence type="ECO:0000256" key="5">
    <source>
        <dbReference type="ARBA" id="ARBA00022989"/>
    </source>
</evidence>
<accession>A0A923NI27</accession>
<evidence type="ECO:0000313" key="11">
    <source>
        <dbReference type="Proteomes" id="UP000602647"/>
    </source>
</evidence>
<keyword evidence="2" id="KW-1003">Cell membrane</keyword>
<keyword evidence="3" id="KW-0997">Cell inner membrane</keyword>
<evidence type="ECO:0000256" key="4">
    <source>
        <dbReference type="ARBA" id="ARBA00022692"/>
    </source>
</evidence>
<feature type="transmembrane region" description="Helical" evidence="8">
    <location>
        <begin position="79"/>
        <end position="99"/>
    </location>
</feature>
<dbReference type="InterPro" id="IPR050539">
    <property type="entry name" value="ThrE_Dicarb/AminoAcid_Exp"/>
</dbReference>
<dbReference type="AlphaFoldDB" id="A0A923NI27"/>
<proteinExistence type="inferred from homology"/>
<feature type="transmembrane region" description="Helical" evidence="8">
    <location>
        <begin position="119"/>
        <end position="143"/>
    </location>
</feature>
<evidence type="ECO:0000256" key="2">
    <source>
        <dbReference type="ARBA" id="ARBA00022475"/>
    </source>
</evidence>
<sequence>MTSLLLAFVFALFATLGFCIIFHVPARHIPIASAIGGLGWTFYQMCLFFEASTVIACFFAACFVGLLSDLAARFFKDAATVFIIPGILCLVPGSGMYNTMAELVNGNLDAAASTCSQTVAMAGAIALGLLAVGAVTKIIVSIARRAVDIANKL</sequence>
<dbReference type="PANTHER" id="PTHR34390">
    <property type="entry name" value="UPF0442 PROTEIN YJJB-RELATED"/>
    <property type="match status" value="1"/>
</dbReference>
<keyword evidence="4 8" id="KW-0812">Transmembrane</keyword>
<protein>
    <submittedName>
        <fullName evidence="10">Threonine/serine exporter family protein</fullName>
    </submittedName>
</protein>
<evidence type="ECO:0000313" key="10">
    <source>
        <dbReference type="EMBL" id="MBC6679428.1"/>
    </source>
</evidence>
<name>A0A923NI27_9FIRM</name>
<evidence type="ECO:0000256" key="7">
    <source>
        <dbReference type="ARBA" id="ARBA00034125"/>
    </source>
</evidence>
<comment type="similarity">
    <text evidence="7">Belongs to the ThrE exporter (TC 2.A.79) family.</text>
</comment>
<evidence type="ECO:0000259" key="9">
    <source>
        <dbReference type="Pfam" id="PF12821"/>
    </source>
</evidence>
<feature type="domain" description="Threonine/Serine exporter ThrE" evidence="9">
    <location>
        <begin position="8"/>
        <end position="133"/>
    </location>
</feature>
<evidence type="ECO:0000256" key="1">
    <source>
        <dbReference type="ARBA" id="ARBA00004651"/>
    </source>
</evidence>
<keyword evidence="11" id="KW-1185">Reference proteome</keyword>
<dbReference type="RefSeq" id="WP_187302534.1">
    <property type="nucleotide sequence ID" value="NZ_CBCTON010000010.1"/>
</dbReference>
<dbReference type="EMBL" id="JACRYT010000004">
    <property type="protein sequence ID" value="MBC6679428.1"/>
    <property type="molecule type" value="Genomic_DNA"/>
</dbReference>